<reference evidence="6 7" key="1">
    <citation type="journal article" date="2016" name="Nat. Commun.">
        <title>Thousands of microbial genomes shed light on interconnected biogeochemical processes in an aquifer system.</title>
        <authorList>
            <person name="Anantharaman K."/>
            <person name="Brown C.T."/>
            <person name="Hug L.A."/>
            <person name="Sharon I."/>
            <person name="Castelle C.J."/>
            <person name="Probst A.J."/>
            <person name="Thomas B.C."/>
            <person name="Singh A."/>
            <person name="Wilkins M.J."/>
            <person name="Karaoz U."/>
            <person name="Brodie E.L."/>
            <person name="Williams K.H."/>
            <person name="Hubbard S.S."/>
            <person name="Banfield J.F."/>
        </authorList>
    </citation>
    <scope>NUCLEOTIDE SEQUENCE [LARGE SCALE GENOMIC DNA]</scope>
    <source>
        <strain evidence="7">RIFCSPLOWO2_12_FULL_64_10</strain>
    </source>
</reference>
<comment type="caution">
    <text evidence="6">The sequence shown here is derived from an EMBL/GenBank/DDBJ whole genome shotgun (WGS) entry which is preliminary data.</text>
</comment>
<dbReference type="EMBL" id="MFKF01000324">
    <property type="protein sequence ID" value="OGG46321.1"/>
    <property type="molecule type" value="Genomic_DNA"/>
</dbReference>
<dbReference type="GO" id="GO:0051537">
    <property type="term" value="F:2 iron, 2 sulfur cluster binding"/>
    <property type="evidence" value="ECO:0007669"/>
    <property type="project" value="UniProtKB-KW"/>
</dbReference>
<evidence type="ECO:0000313" key="6">
    <source>
        <dbReference type="EMBL" id="OGG46321.1"/>
    </source>
</evidence>
<keyword evidence="4" id="KW-0411">Iron-sulfur</keyword>
<evidence type="ECO:0000256" key="1">
    <source>
        <dbReference type="ARBA" id="ARBA00022714"/>
    </source>
</evidence>
<protein>
    <recommendedName>
        <fullName evidence="5">Rieske domain-containing protein</fullName>
    </recommendedName>
</protein>
<dbReference type="Pfam" id="PF00355">
    <property type="entry name" value="Rieske"/>
    <property type="match status" value="1"/>
</dbReference>
<proteinExistence type="predicted"/>
<dbReference type="GO" id="GO:0046872">
    <property type="term" value="F:metal ion binding"/>
    <property type="evidence" value="ECO:0007669"/>
    <property type="project" value="UniProtKB-KW"/>
</dbReference>
<keyword evidence="2" id="KW-0479">Metal-binding</keyword>
<keyword evidence="3" id="KW-0408">Iron</keyword>
<evidence type="ECO:0000256" key="4">
    <source>
        <dbReference type="ARBA" id="ARBA00023014"/>
    </source>
</evidence>
<gene>
    <name evidence="6" type="ORF">A3F84_27160</name>
</gene>
<dbReference type="PANTHER" id="PTHR21496:SF23">
    <property type="entry name" value="3-PHENYLPROPIONATE_CINNAMIC ACID DIOXYGENASE FERREDOXIN SUBUNIT"/>
    <property type="match status" value="1"/>
</dbReference>
<dbReference type="SUPFAM" id="SSF50022">
    <property type="entry name" value="ISP domain"/>
    <property type="match status" value="1"/>
</dbReference>
<accession>A0A1F6CBG7</accession>
<organism evidence="6 7">
    <name type="scientific">Handelsmanbacteria sp. (strain RIFCSPLOWO2_12_FULL_64_10)</name>
    <dbReference type="NCBI Taxonomy" id="1817868"/>
    <lineage>
        <taxon>Bacteria</taxon>
        <taxon>Candidatus Handelsmaniibacteriota</taxon>
    </lineage>
</organism>
<dbReference type="Proteomes" id="UP000178606">
    <property type="component" value="Unassembled WGS sequence"/>
</dbReference>
<dbReference type="Gene3D" id="2.102.10.10">
    <property type="entry name" value="Rieske [2Fe-2S] iron-sulphur domain"/>
    <property type="match status" value="1"/>
</dbReference>
<dbReference type="PROSITE" id="PS51296">
    <property type="entry name" value="RIESKE"/>
    <property type="match status" value="1"/>
</dbReference>
<sequence>MAAFIRVASVSDIPPGAGKVVTVMGREVGLFNVEGVFRAIDNICPHSFRPIGAVDFDGKVVTCLWHGLSFDVEDGRCLQTAEFCVETYPVRVEDGQVMVSLVR</sequence>
<dbReference type="AlphaFoldDB" id="A0A1F6CBG7"/>
<dbReference type="PANTHER" id="PTHR21496">
    <property type="entry name" value="FERREDOXIN-RELATED"/>
    <property type="match status" value="1"/>
</dbReference>
<name>A0A1F6CBG7_HANXR</name>
<dbReference type="InterPro" id="IPR036922">
    <property type="entry name" value="Rieske_2Fe-2S_sf"/>
</dbReference>
<keyword evidence="1" id="KW-0001">2Fe-2S</keyword>
<feature type="domain" description="Rieske" evidence="5">
    <location>
        <begin position="5"/>
        <end position="99"/>
    </location>
</feature>
<evidence type="ECO:0000256" key="2">
    <source>
        <dbReference type="ARBA" id="ARBA00022723"/>
    </source>
</evidence>
<evidence type="ECO:0000259" key="5">
    <source>
        <dbReference type="PROSITE" id="PS51296"/>
    </source>
</evidence>
<dbReference type="InterPro" id="IPR017941">
    <property type="entry name" value="Rieske_2Fe-2S"/>
</dbReference>
<evidence type="ECO:0000256" key="3">
    <source>
        <dbReference type="ARBA" id="ARBA00023004"/>
    </source>
</evidence>
<evidence type="ECO:0000313" key="7">
    <source>
        <dbReference type="Proteomes" id="UP000178606"/>
    </source>
</evidence>